<proteinExistence type="predicted"/>
<sequence>MTMTVSSSPAILANTDARDEVPSVPTTRVRMIQANAPSAMRSVVLVTRSCPYPVVSSWSGVSSLVYPFATPLTPRRMKPTRAMVENRWTALRIGRSRRAACTARAKRPPIQIMAAATWETPAVSASAWSPIPAPWPASAGRLAATTEMRTHAAADPVVEVAIAETHTTPARTVMASRALVIGISLTYVVNTAGSSAVARGTPRTSARVKSICAQARTAQTPAAMTARLRSARPSRETIPPLPAGSRKAAARSQPTVAIAARLVSRRRIAVPHTTIGPASVMPGGGAS</sequence>
<feature type="region of interest" description="Disordered" evidence="1">
    <location>
        <begin position="230"/>
        <end position="252"/>
    </location>
</feature>
<organism evidence="2">
    <name type="scientific">freshwater metagenome</name>
    <dbReference type="NCBI Taxonomy" id="449393"/>
    <lineage>
        <taxon>unclassified sequences</taxon>
        <taxon>metagenomes</taxon>
        <taxon>ecological metagenomes</taxon>
    </lineage>
</organism>
<accession>A0A6J6UQD6</accession>
<name>A0A6J6UQD6_9ZZZZ</name>
<dbReference type="AlphaFoldDB" id="A0A6J6UQD6"/>
<reference evidence="2" key="1">
    <citation type="submission" date="2020-05" db="EMBL/GenBank/DDBJ databases">
        <authorList>
            <person name="Chiriac C."/>
            <person name="Salcher M."/>
            <person name="Ghai R."/>
            <person name="Kavagutti S V."/>
        </authorList>
    </citation>
    <scope>NUCLEOTIDE SEQUENCE</scope>
</reference>
<protein>
    <submittedName>
        <fullName evidence="2">Unannotated protein</fullName>
    </submittedName>
</protein>
<evidence type="ECO:0000313" key="2">
    <source>
        <dbReference type="EMBL" id="CAB4761980.1"/>
    </source>
</evidence>
<dbReference type="EMBL" id="CAEZYZ010000266">
    <property type="protein sequence ID" value="CAB4761980.1"/>
    <property type="molecule type" value="Genomic_DNA"/>
</dbReference>
<evidence type="ECO:0000256" key="1">
    <source>
        <dbReference type="SAM" id="MobiDB-lite"/>
    </source>
</evidence>
<gene>
    <name evidence="2" type="ORF">UFOPK2810_01403</name>
</gene>